<feature type="domain" description="N-acetyltransferase" evidence="1">
    <location>
        <begin position="2"/>
        <end position="138"/>
    </location>
</feature>
<dbReference type="InterPro" id="IPR016181">
    <property type="entry name" value="Acyl_CoA_acyltransferase"/>
</dbReference>
<proteinExistence type="predicted"/>
<name>A0A1G6NJU8_9ACTN</name>
<gene>
    <name evidence="2" type="ORF">SAMN05421872_103285</name>
</gene>
<organism evidence="2 3">
    <name type="scientific">Nocardioides lianchengensis</name>
    <dbReference type="NCBI Taxonomy" id="1045774"/>
    <lineage>
        <taxon>Bacteria</taxon>
        <taxon>Bacillati</taxon>
        <taxon>Actinomycetota</taxon>
        <taxon>Actinomycetes</taxon>
        <taxon>Propionibacteriales</taxon>
        <taxon>Nocardioidaceae</taxon>
        <taxon>Nocardioides</taxon>
    </lineage>
</organism>
<dbReference type="Pfam" id="PF13527">
    <property type="entry name" value="Acetyltransf_9"/>
    <property type="match status" value="1"/>
</dbReference>
<dbReference type="AlphaFoldDB" id="A0A1G6NJU8"/>
<dbReference type="OrthoDB" id="70281at2"/>
<dbReference type="EMBL" id="FMZM01000003">
    <property type="protein sequence ID" value="SDC68242.1"/>
    <property type="molecule type" value="Genomic_DNA"/>
</dbReference>
<dbReference type="SUPFAM" id="SSF55729">
    <property type="entry name" value="Acyl-CoA N-acyltransferases (Nat)"/>
    <property type="match status" value="1"/>
</dbReference>
<dbReference type="Proteomes" id="UP000199034">
    <property type="component" value="Unassembled WGS sequence"/>
</dbReference>
<sequence>MVTTRHTAALGAAELDEIRDLLDAAFDDFDDHDWEHGLGGQHAVVREDGLLVAHGSLVQRRMLVGGRSLRVGYVEAVAVHPDRRRLGHASTVMAALEALAPAYDLLALSASDAGLPLYEARGWQPWRGPTSVLGPTGPEPTPDDDGSVLVLVLGGQDVDRDLPIACDHRDGDVW</sequence>
<evidence type="ECO:0000313" key="3">
    <source>
        <dbReference type="Proteomes" id="UP000199034"/>
    </source>
</evidence>
<dbReference type="PROSITE" id="PS51186">
    <property type="entry name" value="GNAT"/>
    <property type="match status" value="1"/>
</dbReference>
<dbReference type="STRING" id="1045774.SAMN05421872_103285"/>
<dbReference type="Gene3D" id="3.40.630.30">
    <property type="match status" value="1"/>
</dbReference>
<dbReference type="GO" id="GO:0016747">
    <property type="term" value="F:acyltransferase activity, transferring groups other than amino-acyl groups"/>
    <property type="evidence" value="ECO:0007669"/>
    <property type="project" value="InterPro"/>
</dbReference>
<keyword evidence="3" id="KW-1185">Reference proteome</keyword>
<reference evidence="2 3" key="1">
    <citation type="submission" date="2016-10" db="EMBL/GenBank/DDBJ databases">
        <authorList>
            <person name="de Groot N.N."/>
        </authorList>
    </citation>
    <scope>NUCLEOTIDE SEQUENCE [LARGE SCALE GENOMIC DNA]</scope>
    <source>
        <strain evidence="2 3">CGMCC 4.6858</strain>
    </source>
</reference>
<accession>A0A1G6NJU8</accession>
<protein>
    <submittedName>
        <fullName evidence="2">Aminoglycoside 2'-N-acetyltransferase I</fullName>
    </submittedName>
</protein>
<evidence type="ECO:0000313" key="2">
    <source>
        <dbReference type="EMBL" id="SDC68242.1"/>
    </source>
</evidence>
<evidence type="ECO:0000259" key="1">
    <source>
        <dbReference type="PROSITE" id="PS51186"/>
    </source>
</evidence>
<dbReference type="CDD" id="cd04301">
    <property type="entry name" value="NAT_SF"/>
    <property type="match status" value="1"/>
</dbReference>
<keyword evidence="2" id="KW-0808">Transferase</keyword>
<dbReference type="InterPro" id="IPR000182">
    <property type="entry name" value="GNAT_dom"/>
</dbReference>